<keyword evidence="4" id="KW-0636">Prenylation</keyword>
<dbReference type="EMBL" id="JAEPRD010000056">
    <property type="protein sequence ID" value="KAG2202928.1"/>
    <property type="molecule type" value="Genomic_DNA"/>
</dbReference>
<organism evidence="5 6">
    <name type="scientific">Mucor saturninus</name>
    <dbReference type="NCBI Taxonomy" id="64648"/>
    <lineage>
        <taxon>Eukaryota</taxon>
        <taxon>Fungi</taxon>
        <taxon>Fungi incertae sedis</taxon>
        <taxon>Mucoromycota</taxon>
        <taxon>Mucoromycotina</taxon>
        <taxon>Mucoromycetes</taxon>
        <taxon>Mucorales</taxon>
        <taxon>Mucorineae</taxon>
        <taxon>Mucoraceae</taxon>
        <taxon>Mucor</taxon>
    </lineage>
</organism>
<evidence type="ECO:0000256" key="2">
    <source>
        <dbReference type="ARBA" id="ARBA00022741"/>
    </source>
</evidence>
<dbReference type="Proteomes" id="UP000603453">
    <property type="component" value="Unassembled WGS sequence"/>
</dbReference>
<dbReference type="GO" id="GO:0005525">
    <property type="term" value="F:GTP binding"/>
    <property type="evidence" value="ECO:0007669"/>
    <property type="project" value="UniProtKB-KW"/>
</dbReference>
<keyword evidence="6" id="KW-1185">Reference proteome</keyword>
<dbReference type="AlphaFoldDB" id="A0A8H7V4C8"/>
<dbReference type="SUPFAM" id="SSF52540">
    <property type="entry name" value="P-loop containing nucleoside triphosphate hydrolases"/>
    <property type="match status" value="1"/>
</dbReference>
<keyword evidence="2" id="KW-0547">Nucleotide-binding</keyword>
<dbReference type="SMART" id="SM00175">
    <property type="entry name" value="RAB"/>
    <property type="match status" value="1"/>
</dbReference>
<dbReference type="Pfam" id="PF00071">
    <property type="entry name" value="Ras"/>
    <property type="match status" value="1"/>
</dbReference>
<dbReference type="NCBIfam" id="TIGR00231">
    <property type="entry name" value="small_GTP"/>
    <property type="match status" value="1"/>
</dbReference>
<dbReference type="SMART" id="SM00173">
    <property type="entry name" value="RAS"/>
    <property type="match status" value="1"/>
</dbReference>
<dbReference type="PRINTS" id="PR00449">
    <property type="entry name" value="RASTRNSFRMNG"/>
</dbReference>
<evidence type="ECO:0000313" key="6">
    <source>
        <dbReference type="Proteomes" id="UP000603453"/>
    </source>
</evidence>
<reference evidence="5" key="1">
    <citation type="submission" date="2020-12" db="EMBL/GenBank/DDBJ databases">
        <title>Metabolic potential, ecology and presence of endohyphal bacteria is reflected in genomic diversity of Mucoromycotina.</title>
        <authorList>
            <person name="Muszewska A."/>
            <person name="Okrasinska A."/>
            <person name="Steczkiewicz K."/>
            <person name="Drgas O."/>
            <person name="Orlowska M."/>
            <person name="Perlinska-Lenart U."/>
            <person name="Aleksandrzak-Piekarczyk T."/>
            <person name="Szatraj K."/>
            <person name="Zielenkiewicz U."/>
            <person name="Pilsyk S."/>
            <person name="Malc E."/>
            <person name="Mieczkowski P."/>
            <person name="Kruszewska J.S."/>
            <person name="Biernat P."/>
            <person name="Pawlowska J."/>
        </authorList>
    </citation>
    <scope>NUCLEOTIDE SEQUENCE</scope>
    <source>
        <strain evidence="5">WA0000017839</strain>
    </source>
</reference>
<dbReference type="PROSITE" id="PS51419">
    <property type="entry name" value="RAB"/>
    <property type="match status" value="1"/>
</dbReference>
<dbReference type="OrthoDB" id="26525at2759"/>
<dbReference type="SMART" id="SM00174">
    <property type="entry name" value="RHO"/>
    <property type="match status" value="1"/>
</dbReference>
<proteinExistence type="inferred from homology"/>
<dbReference type="InterPro" id="IPR027417">
    <property type="entry name" value="P-loop_NTPase"/>
</dbReference>
<evidence type="ECO:0000256" key="4">
    <source>
        <dbReference type="ARBA" id="ARBA00023289"/>
    </source>
</evidence>
<gene>
    <name evidence="5" type="ORF">INT47_008960</name>
</gene>
<dbReference type="InterPro" id="IPR001806">
    <property type="entry name" value="Small_GTPase"/>
</dbReference>
<sequence length="197" mass="22104">MYGTSASTLEAKVVILGSQGVGKTSIVVRYINKTFSPNSTSTIGASFMTKKLTVDDCKVRLQIWDTAGQEAPMQLSWLVSDQSRFDLLITDDEKLELKRNMTEDLVIVVVANKLDLAQVRREVPYDDAQQFITRALGPETLLYEVSAKEDNGTIEEIFVHIGRILVDRKQYIPVRKPITYLPLDEEPQTPKSSCCGF</sequence>
<dbReference type="PANTHER" id="PTHR47981:SF20">
    <property type="entry name" value="RAS-RELATED PROTEIN RAB-7A"/>
    <property type="match status" value="1"/>
</dbReference>
<keyword evidence="4" id="KW-0449">Lipoprotein</keyword>
<dbReference type="InterPro" id="IPR005225">
    <property type="entry name" value="Small_GTP-bd"/>
</dbReference>
<comment type="similarity">
    <text evidence="1">Belongs to the small GTPase superfamily. Rab family.</text>
</comment>
<dbReference type="Gene3D" id="3.40.50.300">
    <property type="entry name" value="P-loop containing nucleotide triphosphate hydrolases"/>
    <property type="match status" value="1"/>
</dbReference>
<dbReference type="GO" id="GO:0003924">
    <property type="term" value="F:GTPase activity"/>
    <property type="evidence" value="ECO:0007669"/>
    <property type="project" value="InterPro"/>
</dbReference>
<evidence type="ECO:0000313" key="5">
    <source>
        <dbReference type="EMBL" id="KAG2202928.1"/>
    </source>
</evidence>
<evidence type="ECO:0000256" key="1">
    <source>
        <dbReference type="ARBA" id="ARBA00006270"/>
    </source>
</evidence>
<keyword evidence="3" id="KW-0342">GTP-binding</keyword>
<dbReference type="PANTHER" id="PTHR47981">
    <property type="entry name" value="RAB FAMILY"/>
    <property type="match status" value="1"/>
</dbReference>
<evidence type="ECO:0000256" key="3">
    <source>
        <dbReference type="ARBA" id="ARBA00023134"/>
    </source>
</evidence>
<accession>A0A8H7V4C8</accession>
<protein>
    <submittedName>
        <fullName evidence="5">Uncharacterized protein</fullName>
    </submittedName>
</protein>
<dbReference type="GO" id="GO:0005770">
    <property type="term" value="C:late endosome"/>
    <property type="evidence" value="ECO:0007669"/>
    <property type="project" value="TreeGrafter"/>
</dbReference>
<name>A0A8H7V4C8_9FUNG</name>
<comment type="caution">
    <text evidence="5">The sequence shown here is derived from an EMBL/GenBank/DDBJ whole genome shotgun (WGS) entry which is preliminary data.</text>
</comment>